<evidence type="ECO:0000313" key="1">
    <source>
        <dbReference type="EMBL" id="RRT74433.1"/>
    </source>
</evidence>
<protein>
    <submittedName>
        <fullName evidence="1">Uncharacterized protein</fullName>
    </submittedName>
</protein>
<proteinExistence type="predicted"/>
<dbReference type="Proteomes" id="UP000287651">
    <property type="component" value="Unassembled WGS sequence"/>
</dbReference>
<sequence length="98" mass="11013">MRLSSHGVFTNRKSLLRTWKIDCDGPPSSDTCRARRIRALTQGSSYEASHRRRIIVRGHASHFVFVRGHGHLLHAYSFDRRVASIAGCGAVSNRWVPG</sequence>
<dbReference type="AlphaFoldDB" id="A0A427ADW5"/>
<organism evidence="1 2">
    <name type="scientific">Ensete ventricosum</name>
    <name type="common">Abyssinian banana</name>
    <name type="synonym">Musa ensete</name>
    <dbReference type="NCBI Taxonomy" id="4639"/>
    <lineage>
        <taxon>Eukaryota</taxon>
        <taxon>Viridiplantae</taxon>
        <taxon>Streptophyta</taxon>
        <taxon>Embryophyta</taxon>
        <taxon>Tracheophyta</taxon>
        <taxon>Spermatophyta</taxon>
        <taxon>Magnoliopsida</taxon>
        <taxon>Liliopsida</taxon>
        <taxon>Zingiberales</taxon>
        <taxon>Musaceae</taxon>
        <taxon>Ensete</taxon>
    </lineage>
</organism>
<dbReference type="EMBL" id="AMZH03002775">
    <property type="protein sequence ID" value="RRT74433.1"/>
    <property type="molecule type" value="Genomic_DNA"/>
</dbReference>
<gene>
    <name evidence="1" type="ORF">B296_00030513</name>
</gene>
<evidence type="ECO:0000313" key="2">
    <source>
        <dbReference type="Proteomes" id="UP000287651"/>
    </source>
</evidence>
<reference evidence="1 2" key="1">
    <citation type="journal article" date="2014" name="Agronomy (Basel)">
        <title>A Draft Genome Sequence for Ensete ventricosum, the Drought-Tolerant Tree Against Hunger.</title>
        <authorList>
            <person name="Harrison J."/>
            <person name="Moore K.A."/>
            <person name="Paszkiewicz K."/>
            <person name="Jones T."/>
            <person name="Grant M."/>
            <person name="Ambacheew D."/>
            <person name="Muzemil S."/>
            <person name="Studholme D.J."/>
        </authorList>
    </citation>
    <scope>NUCLEOTIDE SEQUENCE [LARGE SCALE GENOMIC DNA]</scope>
</reference>
<comment type="caution">
    <text evidence="1">The sequence shown here is derived from an EMBL/GenBank/DDBJ whole genome shotgun (WGS) entry which is preliminary data.</text>
</comment>
<name>A0A427ADW5_ENSVE</name>
<accession>A0A427ADW5</accession>